<dbReference type="InterPro" id="IPR036291">
    <property type="entry name" value="NAD(P)-bd_dom_sf"/>
</dbReference>
<feature type="domain" description="NAD-dependent epimerase/dehydratase" evidence="1">
    <location>
        <begin position="3"/>
        <end position="193"/>
    </location>
</feature>
<dbReference type="EMBL" id="RJUF01000015">
    <property type="protein sequence ID" value="MCP9762821.1"/>
    <property type="molecule type" value="Genomic_DNA"/>
</dbReference>
<keyword evidence="3" id="KW-1185">Reference proteome</keyword>
<sequence length="332" mass="37020">MVVLITGVTGLVGSAVAKLFLSPEFTVKALVRNPASHAFVKSISDKIEIVEGDILDVLSLENALQGVDYVIHAAAMVSFSPKERDNMYKVNIEGTANVANACLAAKVRKLCFVSSVAALGRPAQSLFHEGEEVHINENQKWESSDTNSHYAITKYMAECEVWRAQAEGLSTVIVNPSIILGESDWTKSSTQLFKYVFDEKPFYTQGFINYVDVLDLSTTIKTLLLSEIENERFCVSAGLISYKEFFEKIAHNFGKKSPSFEVKPWMMDYIWRFEAVKSWLTGKAPLITKETAKTSRLHVSYDSTKLIKATGLTFNSLDKTLERVCTNLVSKL</sequence>
<comment type="caution">
    <text evidence="2">The sequence shown here is derived from an EMBL/GenBank/DDBJ whole genome shotgun (WGS) entry which is preliminary data.</text>
</comment>
<reference evidence="2 3" key="1">
    <citation type="submission" date="2018-11" db="EMBL/GenBank/DDBJ databases">
        <title>Novel bacteria species description.</title>
        <authorList>
            <person name="Han J.-H."/>
        </authorList>
    </citation>
    <scope>NUCLEOTIDE SEQUENCE [LARGE SCALE GENOMIC DNA]</scope>
    <source>
        <strain evidence="2 3">KCTC23259</strain>
    </source>
</reference>
<proteinExistence type="predicted"/>
<protein>
    <submittedName>
        <fullName evidence="2">NAD-dependent epimerase/dehydratase family protein</fullName>
    </submittedName>
</protein>
<dbReference type="Proteomes" id="UP001204144">
    <property type="component" value="Unassembled WGS sequence"/>
</dbReference>
<dbReference type="PANTHER" id="PTHR48079:SF6">
    <property type="entry name" value="NAD(P)-BINDING DOMAIN-CONTAINING PROTEIN-RELATED"/>
    <property type="match status" value="1"/>
</dbReference>
<dbReference type="GO" id="GO:0004029">
    <property type="term" value="F:aldehyde dehydrogenase (NAD+) activity"/>
    <property type="evidence" value="ECO:0007669"/>
    <property type="project" value="TreeGrafter"/>
</dbReference>
<dbReference type="PANTHER" id="PTHR48079">
    <property type="entry name" value="PROTEIN YEEZ"/>
    <property type="match status" value="1"/>
</dbReference>
<dbReference type="AlphaFoldDB" id="A0AAE3H2H1"/>
<evidence type="ECO:0000313" key="2">
    <source>
        <dbReference type="EMBL" id="MCP9762821.1"/>
    </source>
</evidence>
<organism evidence="2 3">
    <name type="scientific">Lacihabitans soyangensis</name>
    <dbReference type="NCBI Taxonomy" id="869394"/>
    <lineage>
        <taxon>Bacteria</taxon>
        <taxon>Pseudomonadati</taxon>
        <taxon>Bacteroidota</taxon>
        <taxon>Cytophagia</taxon>
        <taxon>Cytophagales</taxon>
        <taxon>Leadbetterellaceae</taxon>
        <taxon>Lacihabitans</taxon>
    </lineage>
</organism>
<dbReference type="Gene3D" id="3.40.50.720">
    <property type="entry name" value="NAD(P)-binding Rossmann-like Domain"/>
    <property type="match status" value="1"/>
</dbReference>
<dbReference type="GO" id="GO:0005737">
    <property type="term" value="C:cytoplasm"/>
    <property type="evidence" value="ECO:0007669"/>
    <property type="project" value="TreeGrafter"/>
</dbReference>
<dbReference type="InterPro" id="IPR051783">
    <property type="entry name" value="NAD(P)-dependent_oxidoreduct"/>
</dbReference>
<accession>A0AAE3H2H1</accession>
<dbReference type="Pfam" id="PF01370">
    <property type="entry name" value="Epimerase"/>
    <property type="match status" value="1"/>
</dbReference>
<dbReference type="InterPro" id="IPR001509">
    <property type="entry name" value="Epimerase_deHydtase"/>
</dbReference>
<dbReference type="SUPFAM" id="SSF51735">
    <property type="entry name" value="NAD(P)-binding Rossmann-fold domains"/>
    <property type="match status" value="1"/>
</dbReference>
<name>A0AAE3H2H1_9BACT</name>
<dbReference type="RefSeq" id="WP_255036598.1">
    <property type="nucleotide sequence ID" value="NZ_RJUF01000015.1"/>
</dbReference>
<evidence type="ECO:0000259" key="1">
    <source>
        <dbReference type="Pfam" id="PF01370"/>
    </source>
</evidence>
<gene>
    <name evidence="2" type="ORF">EGI31_07615</name>
</gene>
<evidence type="ECO:0000313" key="3">
    <source>
        <dbReference type="Proteomes" id="UP001204144"/>
    </source>
</evidence>